<evidence type="ECO:0000313" key="9">
    <source>
        <dbReference type="EMBL" id="MUG45925.1"/>
    </source>
</evidence>
<dbReference type="InterPro" id="IPR003594">
    <property type="entry name" value="HATPase_dom"/>
</dbReference>
<dbReference type="AlphaFoldDB" id="A0A7X3CN64"/>
<keyword evidence="6 7" id="KW-0472">Membrane</keyword>
<feature type="domain" description="HAMP" evidence="8">
    <location>
        <begin position="311"/>
        <end position="363"/>
    </location>
</feature>
<evidence type="ECO:0000256" key="5">
    <source>
        <dbReference type="ARBA" id="ARBA00022777"/>
    </source>
</evidence>
<dbReference type="InterPro" id="IPR050640">
    <property type="entry name" value="Bact_2-comp_sensor_kinase"/>
</dbReference>
<dbReference type="InterPro" id="IPR036890">
    <property type="entry name" value="HATPase_C_sf"/>
</dbReference>
<dbReference type="SUPFAM" id="SSF55874">
    <property type="entry name" value="ATPase domain of HSP90 chaperone/DNA topoisomerase II/histidine kinase"/>
    <property type="match status" value="1"/>
</dbReference>
<gene>
    <name evidence="9" type="ORF">GNP95_13095</name>
</gene>
<evidence type="ECO:0000259" key="8">
    <source>
        <dbReference type="PROSITE" id="PS50885"/>
    </source>
</evidence>
<dbReference type="OrthoDB" id="9776552at2"/>
<dbReference type="Pfam" id="PF02518">
    <property type="entry name" value="HATPase_c"/>
    <property type="match status" value="1"/>
</dbReference>
<proteinExistence type="predicted"/>
<keyword evidence="4" id="KW-0808">Transferase</keyword>
<keyword evidence="3" id="KW-0597">Phosphoprotein</keyword>
<keyword evidence="7" id="KW-0812">Transmembrane</keyword>
<keyword evidence="5" id="KW-0418">Kinase</keyword>
<dbReference type="Gene3D" id="6.10.340.10">
    <property type="match status" value="1"/>
</dbReference>
<dbReference type="InterPro" id="IPR010559">
    <property type="entry name" value="Sig_transdc_His_kin_internal"/>
</dbReference>
<dbReference type="PANTHER" id="PTHR34220:SF7">
    <property type="entry name" value="SENSOR HISTIDINE KINASE YPDA"/>
    <property type="match status" value="1"/>
</dbReference>
<dbReference type="GO" id="GO:0005886">
    <property type="term" value="C:plasma membrane"/>
    <property type="evidence" value="ECO:0007669"/>
    <property type="project" value="UniProtKB-SubCell"/>
</dbReference>
<evidence type="ECO:0000256" key="6">
    <source>
        <dbReference type="ARBA" id="ARBA00023136"/>
    </source>
</evidence>
<comment type="caution">
    <text evidence="9">The sequence shown here is derived from an EMBL/GenBank/DDBJ whole genome shotgun (WGS) entry which is preliminary data.</text>
</comment>
<reference evidence="9 10" key="1">
    <citation type="submission" date="2019-11" db="EMBL/GenBank/DDBJ databases">
        <title>Draft genome sequences of five Paenibacillus species of dairy origin.</title>
        <authorList>
            <person name="Olajide A.M."/>
            <person name="Chen S."/>
            <person name="Lapointe G."/>
        </authorList>
    </citation>
    <scope>NUCLEOTIDE SEQUENCE [LARGE SCALE GENOMIC DNA]</scope>
    <source>
        <strain evidence="9 10">12CR55</strain>
    </source>
</reference>
<dbReference type="GO" id="GO:0000155">
    <property type="term" value="F:phosphorelay sensor kinase activity"/>
    <property type="evidence" value="ECO:0007669"/>
    <property type="project" value="InterPro"/>
</dbReference>
<dbReference type="Gene3D" id="3.30.565.10">
    <property type="entry name" value="Histidine kinase-like ATPase, C-terminal domain"/>
    <property type="match status" value="1"/>
</dbReference>
<keyword evidence="7" id="KW-1133">Transmembrane helix</keyword>
<dbReference type="Gene3D" id="3.30.450.20">
    <property type="entry name" value="PAS domain"/>
    <property type="match status" value="1"/>
</dbReference>
<evidence type="ECO:0000256" key="2">
    <source>
        <dbReference type="ARBA" id="ARBA00022475"/>
    </source>
</evidence>
<name>A0A7X3CN64_9BACL</name>
<protein>
    <submittedName>
        <fullName evidence="9">HAMP domain-containing protein</fullName>
    </submittedName>
</protein>
<evidence type="ECO:0000256" key="7">
    <source>
        <dbReference type="SAM" id="Phobius"/>
    </source>
</evidence>
<feature type="transmembrane region" description="Helical" evidence="7">
    <location>
        <begin position="286"/>
        <end position="310"/>
    </location>
</feature>
<dbReference type="Pfam" id="PF06580">
    <property type="entry name" value="His_kinase"/>
    <property type="match status" value="1"/>
</dbReference>
<dbReference type="SMART" id="SM00387">
    <property type="entry name" value="HATPase_c"/>
    <property type="match status" value="1"/>
</dbReference>
<dbReference type="Proteomes" id="UP000447876">
    <property type="component" value="Unassembled WGS sequence"/>
</dbReference>
<dbReference type="PANTHER" id="PTHR34220">
    <property type="entry name" value="SENSOR HISTIDINE KINASE YPDA"/>
    <property type="match status" value="1"/>
</dbReference>
<comment type="subcellular location">
    <subcellularLocation>
        <location evidence="1">Cell membrane</location>
        <topology evidence="1">Multi-pass membrane protein</topology>
    </subcellularLocation>
</comment>
<dbReference type="PROSITE" id="PS50885">
    <property type="entry name" value="HAMP"/>
    <property type="match status" value="1"/>
</dbReference>
<evidence type="ECO:0000256" key="4">
    <source>
        <dbReference type="ARBA" id="ARBA00022679"/>
    </source>
</evidence>
<sequence length="595" mass="67232">MGRWMGMSLRRKLSMMMLVSILIPLLFLGSFAFITSSRVTEEKTKLSGIETLRQMDGNLRFIIQDVENISLFLISQGDVQQYLSSASEDEKVRSRIVGMMMNLASSKKYITDISIVSRKFPTAMSTATLYDSSLPQQVDIRKVTDKMWTGVYQVKDYSGLKNVITFIRPLRSTHHYGDLGWLAISIDEKAISQYWSQPKLGEGRGQVALVNEEGLILSATEKDWLAKPLEELYPGLTREFSANLYGSMTYGEGANKQTMLHFREPSVGWMLIGMIPYDQYSAQNRYILQLTIAAVALAAMISVGLILFVAQRVTNPLRLLTRLLAKIDPDAPLPLFPTNSSDEIGKLGESYNMLGRHIEKLKAELIRNEARKKEADILALQAQINPHFLYNTLSSVHWIALMADEKRIADMVEALSDFLRISLNQGKEFYPVRQEIAHIQNYAQVQAIRFPDKFNIDFIIDENLQDKYMLKLLLQPLVENALIHGIQKKEGGGTITVYLEQKGGMMCFLVLDDGIGMTEERLAAVRANLLPNANREQKELHGSTSVSYGLRNVNERLILHYGLDAGIEIESRLHAGTRVSFSIPILEERDENHDS</sequence>
<organism evidence="9 10">
    <name type="scientific">Paenibacillus woosongensis</name>
    <dbReference type="NCBI Taxonomy" id="307580"/>
    <lineage>
        <taxon>Bacteria</taxon>
        <taxon>Bacillati</taxon>
        <taxon>Bacillota</taxon>
        <taxon>Bacilli</taxon>
        <taxon>Bacillales</taxon>
        <taxon>Paenibacillaceae</taxon>
        <taxon>Paenibacillus</taxon>
    </lineage>
</organism>
<dbReference type="EMBL" id="WNZW01000004">
    <property type="protein sequence ID" value="MUG45925.1"/>
    <property type="molecule type" value="Genomic_DNA"/>
</dbReference>
<evidence type="ECO:0000256" key="3">
    <source>
        <dbReference type="ARBA" id="ARBA00022553"/>
    </source>
</evidence>
<dbReference type="CDD" id="cd06225">
    <property type="entry name" value="HAMP"/>
    <property type="match status" value="1"/>
</dbReference>
<evidence type="ECO:0000313" key="10">
    <source>
        <dbReference type="Proteomes" id="UP000447876"/>
    </source>
</evidence>
<evidence type="ECO:0000256" key="1">
    <source>
        <dbReference type="ARBA" id="ARBA00004651"/>
    </source>
</evidence>
<dbReference type="InterPro" id="IPR003660">
    <property type="entry name" value="HAMP_dom"/>
</dbReference>
<keyword evidence="2" id="KW-1003">Cell membrane</keyword>
<accession>A0A7X3CN64</accession>